<gene>
    <name evidence="2" type="ORF">C900_01386</name>
</gene>
<dbReference type="GO" id="GO:0019867">
    <property type="term" value="C:outer membrane"/>
    <property type="evidence" value="ECO:0007669"/>
    <property type="project" value="InterPro"/>
</dbReference>
<dbReference type="OrthoDB" id="975117at2"/>
<dbReference type="GO" id="GO:2001070">
    <property type="term" value="F:starch binding"/>
    <property type="evidence" value="ECO:0007669"/>
    <property type="project" value="InterPro"/>
</dbReference>
<accession>L8JXK8</accession>
<dbReference type="STRING" id="1237149.C900_01386"/>
<evidence type="ECO:0000313" key="2">
    <source>
        <dbReference type="EMBL" id="ELR73776.1"/>
    </source>
</evidence>
<dbReference type="AlphaFoldDB" id="L8JXK8"/>
<dbReference type="EMBL" id="AMZN01000002">
    <property type="protein sequence ID" value="ELR73776.1"/>
    <property type="molecule type" value="Genomic_DNA"/>
</dbReference>
<evidence type="ECO:0000259" key="1">
    <source>
        <dbReference type="Pfam" id="PF14292"/>
    </source>
</evidence>
<feature type="domain" description="SusE outer membrane protein" evidence="1">
    <location>
        <begin position="38"/>
        <end position="128"/>
    </location>
</feature>
<evidence type="ECO:0000313" key="3">
    <source>
        <dbReference type="Proteomes" id="UP000011135"/>
    </source>
</evidence>
<feature type="domain" description="SusE outer membrane protein" evidence="1">
    <location>
        <begin position="159"/>
        <end position="249"/>
    </location>
</feature>
<protein>
    <recommendedName>
        <fullName evidence="1">SusE outer membrane protein domain-containing protein</fullName>
    </recommendedName>
</protein>
<dbReference type="InterPro" id="IPR025970">
    <property type="entry name" value="SusE"/>
</dbReference>
<dbReference type="PROSITE" id="PS51257">
    <property type="entry name" value="PROKAR_LIPOPROTEIN"/>
    <property type="match status" value="1"/>
</dbReference>
<dbReference type="Proteomes" id="UP000011135">
    <property type="component" value="Unassembled WGS sequence"/>
</dbReference>
<dbReference type="PATRIC" id="fig|1237149.3.peg.148"/>
<dbReference type="RefSeq" id="WP_009577586.1">
    <property type="nucleotide sequence ID" value="NZ_AMZN01000002.1"/>
</dbReference>
<name>L8JXK8_9BACT</name>
<keyword evidence="3" id="KW-1185">Reference proteome</keyword>
<dbReference type="eggNOG" id="ENOG502Z9ND">
    <property type="taxonomic scope" value="Bacteria"/>
</dbReference>
<dbReference type="Pfam" id="PF14292">
    <property type="entry name" value="SusE"/>
    <property type="match status" value="2"/>
</dbReference>
<dbReference type="Gene3D" id="2.60.40.3620">
    <property type="match status" value="3"/>
</dbReference>
<reference evidence="2 3" key="1">
    <citation type="submission" date="2012-12" db="EMBL/GenBank/DDBJ databases">
        <title>Genome assembly of Fulvivirga imtechensis AK7.</title>
        <authorList>
            <person name="Nupur N."/>
            <person name="Khatri I."/>
            <person name="Kumar R."/>
            <person name="Subramanian S."/>
            <person name="Pinnaka A."/>
        </authorList>
    </citation>
    <scope>NUCLEOTIDE SEQUENCE [LARGE SCALE GENOMIC DNA]</scope>
    <source>
        <strain evidence="2 3">AK7</strain>
    </source>
</reference>
<comment type="caution">
    <text evidence="2">The sequence shown here is derived from an EMBL/GenBank/DDBJ whole genome shotgun (WGS) entry which is preliminary data.</text>
</comment>
<proteinExistence type="predicted"/>
<organism evidence="2 3">
    <name type="scientific">Fulvivirga imtechensis AK7</name>
    <dbReference type="NCBI Taxonomy" id="1237149"/>
    <lineage>
        <taxon>Bacteria</taxon>
        <taxon>Pseudomonadati</taxon>
        <taxon>Bacteroidota</taxon>
        <taxon>Cytophagia</taxon>
        <taxon>Cytophagales</taxon>
        <taxon>Fulvivirgaceae</taxon>
        <taxon>Fulvivirga</taxon>
    </lineage>
</organism>
<sequence length="573" mass="61931">MIKNIKQIALFLMAALAVMSCEREDPIEDNIGLGEHISEFKLETPANFSSLMLNEGLADKEVVVEWEAAKTGLGSNPTYTFLLDKKSGDFSSPLLSLASDEEGINNQVTITYGQLIEVVEQAGASEFIWTVEAKTVNNKGTNKVRATNSFELGLTVSDEGVTDFAYLSPEKNEKVNIDPSSADLIQFTWEDAISVSGAPVVFTVQFDTLGGDFSQPVYEILSDNDGGDASLSFTHLELQGVLKAIKYTDGLNWRVVGSVDNFEYSPGVQYVRFKILSECGNFCTIGLIGSATSGGWNDDTDMRKADPADLSLWTATLYLNTGAVKFRASDSWDINWGGSDFPSGTGTQGGPDIAISTAGYYQVTFNDRTGEYSFTQLTADTHATVGIIGSATSGGWDSDTDLTQDNIDPHLWTGTITLTDGEAKFRANDAWDVNWGDATFPSGFSIQNGPNIQIQAGTYFIRFHDVTGEYSFMNTANSAPYGTIGVIGDATAEGWGADTDLIQNPANPYLWSGKIVLTDGEAKFRADDDWGVNWGASDFPSGVSTQNGPNIPVEAGTYIVFFNSGTGEYRFLK</sequence>